<gene>
    <name evidence="5" type="ORF">PENANT_c016G10296</name>
</gene>
<proteinExistence type="predicted"/>
<evidence type="ECO:0000259" key="4">
    <source>
        <dbReference type="Pfam" id="PF10342"/>
    </source>
</evidence>
<keyword evidence="2" id="KW-1133">Transmembrane helix</keyword>
<dbReference type="InterPro" id="IPR052479">
    <property type="entry name" value="GPI-anchor_Adhesion_Reg"/>
</dbReference>
<feature type="transmembrane region" description="Helical" evidence="2">
    <location>
        <begin position="190"/>
        <end position="208"/>
    </location>
</feature>
<dbReference type="EMBL" id="MDYN01000016">
    <property type="protein sequence ID" value="OQD83542.1"/>
    <property type="molecule type" value="Genomic_DNA"/>
</dbReference>
<organism evidence="5 6">
    <name type="scientific">Penicillium antarcticum</name>
    <dbReference type="NCBI Taxonomy" id="416450"/>
    <lineage>
        <taxon>Eukaryota</taxon>
        <taxon>Fungi</taxon>
        <taxon>Dikarya</taxon>
        <taxon>Ascomycota</taxon>
        <taxon>Pezizomycotina</taxon>
        <taxon>Eurotiomycetes</taxon>
        <taxon>Eurotiomycetidae</taxon>
        <taxon>Eurotiales</taxon>
        <taxon>Aspergillaceae</taxon>
        <taxon>Penicillium</taxon>
    </lineage>
</organism>
<keyword evidence="1 3" id="KW-0732">Signal</keyword>
<evidence type="ECO:0000256" key="1">
    <source>
        <dbReference type="ARBA" id="ARBA00022729"/>
    </source>
</evidence>
<dbReference type="PANTHER" id="PTHR35185">
    <property type="entry name" value="SERINE/THREONINE-RICH PROTEIN ADG2-RELATED"/>
    <property type="match status" value="1"/>
</dbReference>
<reference evidence="6" key="1">
    <citation type="journal article" date="2017" name="Nat. Microbiol.">
        <title>Global analysis of biosynthetic gene clusters reveals vast potential of secondary metabolite production in Penicillium species.</title>
        <authorList>
            <person name="Nielsen J.C."/>
            <person name="Grijseels S."/>
            <person name="Prigent S."/>
            <person name="Ji B."/>
            <person name="Dainat J."/>
            <person name="Nielsen K.F."/>
            <person name="Frisvad J.C."/>
            <person name="Workman M."/>
            <person name="Nielsen J."/>
        </authorList>
    </citation>
    <scope>NUCLEOTIDE SEQUENCE [LARGE SCALE GENOMIC DNA]</scope>
    <source>
        <strain evidence="6">IBT 31811</strain>
    </source>
</reference>
<feature type="signal peptide" evidence="3">
    <location>
        <begin position="1"/>
        <end position="16"/>
    </location>
</feature>
<protein>
    <recommendedName>
        <fullName evidence="4">Yeast cell wall synthesis Kre9/Knh1-like N-terminal domain-containing protein</fullName>
    </recommendedName>
</protein>
<dbReference type="PANTHER" id="PTHR35185:SF1">
    <property type="entry name" value="UPF0619 GPI-ANCHORED MEMBRANE PROTEIN C1322.10"/>
    <property type="match status" value="1"/>
</dbReference>
<dbReference type="AlphaFoldDB" id="A0A1V6Q3T2"/>
<sequence>MRVNIVSLVAFATAAAGLVVTSPRIGEKIDPDRPLTIKWQSVQTDPDTFTIELVNQNVYPPTTEVVAQDVDSSKGSYMVKAKSFTDVDVGKGYQINFLSDSNGILAQSQQFGVTVPGALSSSSSGKETSTVLETSSGVDKRDDLFDFCFLGCFFYFFDDLLSHQCVYPYLVPYIFYFCLYPYNIFFYNELYSKWVDLFLIFCFIPFYLF</sequence>
<name>A0A1V6Q3T2_9EURO</name>
<keyword evidence="2" id="KW-0812">Transmembrane</keyword>
<accession>A0A1V6Q3T2</accession>
<evidence type="ECO:0000256" key="2">
    <source>
        <dbReference type="SAM" id="Phobius"/>
    </source>
</evidence>
<keyword evidence="6" id="KW-1185">Reference proteome</keyword>
<evidence type="ECO:0000256" key="3">
    <source>
        <dbReference type="SAM" id="SignalP"/>
    </source>
</evidence>
<evidence type="ECO:0000313" key="6">
    <source>
        <dbReference type="Proteomes" id="UP000191672"/>
    </source>
</evidence>
<dbReference type="STRING" id="416450.A0A1V6Q3T2"/>
<evidence type="ECO:0000313" key="5">
    <source>
        <dbReference type="EMBL" id="OQD83542.1"/>
    </source>
</evidence>
<feature type="chain" id="PRO_5012166973" description="Yeast cell wall synthesis Kre9/Knh1-like N-terminal domain-containing protein" evidence="3">
    <location>
        <begin position="17"/>
        <end position="209"/>
    </location>
</feature>
<dbReference type="Proteomes" id="UP000191672">
    <property type="component" value="Unassembled WGS sequence"/>
</dbReference>
<feature type="transmembrane region" description="Helical" evidence="2">
    <location>
        <begin position="166"/>
        <end position="183"/>
    </location>
</feature>
<dbReference type="InterPro" id="IPR018466">
    <property type="entry name" value="Kre9/Knh1-like_N"/>
</dbReference>
<feature type="domain" description="Yeast cell wall synthesis Kre9/Knh1-like N-terminal" evidence="4">
    <location>
        <begin position="22"/>
        <end position="113"/>
    </location>
</feature>
<keyword evidence="2" id="KW-0472">Membrane</keyword>
<dbReference type="Pfam" id="PF10342">
    <property type="entry name" value="Kre9_KNH"/>
    <property type="match status" value="1"/>
</dbReference>
<comment type="caution">
    <text evidence="5">The sequence shown here is derived from an EMBL/GenBank/DDBJ whole genome shotgun (WGS) entry which is preliminary data.</text>
</comment>